<evidence type="ECO:0000256" key="7">
    <source>
        <dbReference type="SAM" id="Phobius"/>
    </source>
</evidence>
<reference evidence="10 11" key="1">
    <citation type="submission" date="2023-09" db="EMBL/GenBank/DDBJ databases">
        <authorList>
            <person name="Rey-Velasco X."/>
        </authorList>
    </citation>
    <scope>NUCLEOTIDE SEQUENCE [LARGE SCALE GENOMIC DNA]</scope>
    <source>
        <strain evidence="10 11">W345</strain>
    </source>
</reference>
<evidence type="ECO:0000313" key="11">
    <source>
        <dbReference type="Proteomes" id="UP001254608"/>
    </source>
</evidence>
<dbReference type="InterPro" id="IPR013766">
    <property type="entry name" value="Thioredoxin_domain"/>
</dbReference>
<name>A0ABU2WGF9_9GAMM</name>
<dbReference type="InterPro" id="IPR036249">
    <property type="entry name" value="Thioredoxin-like_sf"/>
</dbReference>
<evidence type="ECO:0000256" key="5">
    <source>
        <dbReference type="ARBA" id="ARBA00022989"/>
    </source>
</evidence>
<evidence type="ECO:0000256" key="3">
    <source>
        <dbReference type="ARBA" id="ARBA00022692"/>
    </source>
</evidence>
<dbReference type="Proteomes" id="UP001254608">
    <property type="component" value="Unassembled WGS sequence"/>
</dbReference>
<dbReference type="SUPFAM" id="SSF52833">
    <property type="entry name" value="Thioredoxin-like"/>
    <property type="match status" value="1"/>
</dbReference>
<organism evidence="10 11">
    <name type="scientific">Banduia mediterranea</name>
    <dbReference type="NCBI Taxonomy" id="3075609"/>
    <lineage>
        <taxon>Bacteria</taxon>
        <taxon>Pseudomonadati</taxon>
        <taxon>Pseudomonadota</taxon>
        <taxon>Gammaproteobacteria</taxon>
        <taxon>Nevskiales</taxon>
        <taxon>Algiphilaceae</taxon>
        <taxon>Banduia</taxon>
    </lineage>
</organism>
<dbReference type="InterPro" id="IPR003834">
    <property type="entry name" value="Cyt_c_assmbl_TM_dom"/>
</dbReference>
<dbReference type="RefSeq" id="WP_311364346.1">
    <property type="nucleotide sequence ID" value="NZ_JAVRIC010000006.1"/>
</dbReference>
<dbReference type="CDD" id="cd02953">
    <property type="entry name" value="DsbDgamma"/>
    <property type="match status" value="1"/>
</dbReference>
<dbReference type="PROSITE" id="PS51352">
    <property type="entry name" value="THIOREDOXIN_2"/>
    <property type="match status" value="1"/>
</dbReference>
<evidence type="ECO:0000256" key="2">
    <source>
        <dbReference type="ARBA" id="ARBA00022475"/>
    </source>
</evidence>
<dbReference type="InterPro" id="IPR028250">
    <property type="entry name" value="DsbDN"/>
</dbReference>
<feature type="transmembrane region" description="Helical" evidence="7">
    <location>
        <begin position="315"/>
        <end position="341"/>
    </location>
</feature>
<feature type="transmembrane region" description="Helical" evidence="7">
    <location>
        <begin position="542"/>
        <end position="560"/>
    </location>
</feature>
<comment type="caution">
    <text evidence="10">The sequence shown here is derived from an EMBL/GenBank/DDBJ whole genome shotgun (WGS) entry which is preliminary data.</text>
</comment>
<feature type="transmembrane region" description="Helical" evidence="7">
    <location>
        <begin position="475"/>
        <end position="497"/>
    </location>
</feature>
<evidence type="ECO:0000256" key="4">
    <source>
        <dbReference type="ARBA" id="ARBA00022748"/>
    </source>
</evidence>
<protein>
    <submittedName>
        <fullName evidence="10">Protein-disulfide reductase DsbD family protein</fullName>
    </submittedName>
</protein>
<keyword evidence="8" id="KW-0732">Signal</keyword>
<evidence type="ECO:0000256" key="8">
    <source>
        <dbReference type="SAM" id="SignalP"/>
    </source>
</evidence>
<feature type="chain" id="PRO_5047140217" evidence="8">
    <location>
        <begin position="26"/>
        <end position="716"/>
    </location>
</feature>
<dbReference type="Gene3D" id="3.40.30.10">
    <property type="entry name" value="Glutaredoxin"/>
    <property type="match status" value="1"/>
</dbReference>
<feature type="transmembrane region" description="Helical" evidence="7">
    <location>
        <begin position="401"/>
        <end position="422"/>
    </location>
</feature>
<evidence type="ECO:0000313" key="10">
    <source>
        <dbReference type="EMBL" id="MDT0496952.1"/>
    </source>
</evidence>
<dbReference type="InterPro" id="IPR035671">
    <property type="entry name" value="DsbD_gamma"/>
</dbReference>
<keyword evidence="5 7" id="KW-1133">Transmembrane helix</keyword>
<comment type="subcellular location">
    <subcellularLocation>
        <location evidence="1">Cell membrane</location>
        <topology evidence="1">Multi-pass membrane protein</topology>
    </subcellularLocation>
</comment>
<evidence type="ECO:0000256" key="6">
    <source>
        <dbReference type="ARBA" id="ARBA00023136"/>
    </source>
</evidence>
<keyword evidence="11" id="KW-1185">Reference proteome</keyword>
<keyword evidence="6 7" id="KW-0472">Membrane</keyword>
<feature type="signal peptide" evidence="8">
    <location>
        <begin position="1"/>
        <end position="25"/>
    </location>
</feature>
<feature type="domain" description="Thioredoxin" evidence="9">
    <location>
        <begin position="560"/>
        <end position="714"/>
    </location>
</feature>
<dbReference type="PANTHER" id="PTHR32234:SF3">
    <property type="entry name" value="SUPPRESSION OF COPPER SENSITIVITY PROTEIN"/>
    <property type="match status" value="1"/>
</dbReference>
<dbReference type="EMBL" id="JAVRIC010000006">
    <property type="protein sequence ID" value="MDT0496952.1"/>
    <property type="molecule type" value="Genomic_DNA"/>
</dbReference>
<feature type="transmembrane region" description="Helical" evidence="7">
    <location>
        <begin position="517"/>
        <end position="536"/>
    </location>
</feature>
<dbReference type="Pfam" id="PF02683">
    <property type="entry name" value="DsbD_TM"/>
    <property type="match status" value="1"/>
</dbReference>
<accession>A0ABU2WGF9</accession>
<evidence type="ECO:0000259" key="9">
    <source>
        <dbReference type="PROSITE" id="PS51352"/>
    </source>
</evidence>
<dbReference type="Pfam" id="PF11412">
    <property type="entry name" value="DsbD_N"/>
    <property type="match status" value="1"/>
</dbReference>
<feature type="transmembrane region" description="Helical" evidence="7">
    <location>
        <begin position="567"/>
        <end position="586"/>
    </location>
</feature>
<feature type="transmembrane region" description="Helical" evidence="7">
    <location>
        <begin position="443"/>
        <end position="469"/>
    </location>
</feature>
<keyword evidence="2" id="KW-1003">Cell membrane</keyword>
<proteinExistence type="predicted"/>
<sequence length="716" mass="76384">MTPFSRLLGALTIAMLALPCAPALAAPVLLDHIEAELVSEVNAAHAGAEGGSEFWVALRLRPDAEWHTYWRNPGDSGLATRLQWTLPEGVSAGEIHWPYPHREALGELTNYGYSGETLHLVPIRLPADWPAGKPVELQARASWLVCRDICIPGDTELSLEVPTHSDANTPDPIWASFFVQSRAQLPVDVDWPARFTVSGPDISVAVDGITVAADTEVDFFPFANDLVNHAAPQRFARDGGDTLRWSQTLSDYFVEAPQPIEGVLVIHDGEPAHAYRIRATPGSVAPVEAAINGHSAAGEAVPDGTDARPIDASTLGLFTGLVFAFLGGLVLNLMPCVFPVLSIKAVSLLESDEDRGGHLRHSLAYTGGVLICFAILAGVLLGLRGGGDAVGWGFQLQQPLFVAALAYLFFAMALSLSGLVHFGTRWMGVGQSLTTRGGLRGSFFTGVLAVVVASPCSAPFMGVALGYALTQPPAMALTVFLALGLGLASPFLLIGLVPALARLLPRPGAWMESFKQFMAFPLYLTVVWLLWVLGGLTDRSGMALAGIGLVLVAFVAWLWHRPGPMALVFKLAAAAGAIAVLAHPLVRTVSPPSQAGAEQHAEWQAYSPERLSAARDSGQTVFVNFTADWCITCKVNERVALSSSRVKQAFASDAVVYLKGDWTRSDPLITEMLERYGRSGVPLYLLFRNGGEAEVLPQLLSPDIIIDSLQAGAASS</sequence>
<evidence type="ECO:0000256" key="1">
    <source>
        <dbReference type="ARBA" id="ARBA00004651"/>
    </source>
</evidence>
<dbReference type="Pfam" id="PF13899">
    <property type="entry name" value="Thioredoxin_7"/>
    <property type="match status" value="1"/>
</dbReference>
<dbReference type="PANTHER" id="PTHR32234">
    <property type="entry name" value="THIOL:DISULFIDE INTERCHANGE PROTEIN DSBD"/>
    <property type="match status" value="1"/>
</dbReference>
<feature type="transmembrane region" description="Helical" evidence="7">
    <location>
        <begin position="362"/>
        <end position="381"/>
    </location>
</feature>
<gene>
    <name evidence="10" type="ORF">RM530_06175</name>
</gene>
<keyword evidence="3 7" id="KW-0812">Transmembrane</keyword>
<keyword evidence="4" id="KW-0201">Cytochrome c-type biogenesis</keyword>